<protein>
    <recommendedName>
        <fullName evidence="4">Lipoprotein</fullName>
    </recommendedName>
</protein>
<feature type="chain" id="PRO_5045849063" description="Lipoprotein" evidence="1">
    <location>
        <begin position="26"/>
        <end position="138"/>
    </location>
</feature>
<dbReference type="InterPro" id="IPR029058">
    <property type="entry name" value="AB_hydrolase_fold"/>
</dbReference>
<feature type="signal peptide" evidence="1">
    <location>
        <begin position="1"/>
        <end position="25"/>
    </location>
</feature>
<evidence type="ECO:0008006" key="4">
    <source>
        <dbReference type="Google" id="ProtNLM"/>
    </source>
</evidence>
<dbReference type="RefSeq" id="WP_377722834.1">
    <property type="nucleotide sequence ID" value="NZ_JBHSAM010000036.1"/>
</dbReference>
<accession>A0ABV8KE29</accession>
<evidence type="ECO:0000313" key="2">
    <source>
        <dbReference type="EMBL" id="MFC4104303.1"/>
    </source>
</evidence>
<keyword evidence="1" id="KW-0732">Signal</keyword>
<dbReference type="Proteomes" id="UP001595715">
    <property type="component" value="Unassembled WGS sequence"/>
</dbReference>
<gene>
    <name evidence="2" type="ORF">ACFOZ8_32250</name>
</gene>
<dbReference type="SUPFAM" id="SSF53474">
    <property type="entry name" value="alpha/beta-Hydrolases"/>
    <property type="match status" value="1"/>
</dbReference>
<keyword evidence="3" id="KW-1185">Reference proteome</keyword>
<evidence type="ECO:0000313" key="3">
    <source>
        <dbReference type="Proteomes" id="UP001595715"/>
    </source>
</evidence>
<comment type="caution">
    <text evidence="2">The sequence shown here is derived from an EMBL/GenBank/DDBJ whole genome shotgun (WGS) entry which is preliminary data.</text>
</comment>
<sequence length="138" mass="15496">MRRVNLRYKVGFLLLICLLASSCTSGEPKGRTQAELYQLAHGNWEEKFYQISEQLKVMAWESLSDEERQTVVGGSGGAYLAVISWAEVPDRIKGILTEQPIYKVSFKSMKGDEEGAIGIYFDPINKIILGYDDEQATP</sequence>
<name>A0ABV8KE29_9BACL</name>
<dbReference type="EMBL" id="JBHSAM010000036">
    <property type="protein sequence ID" value="MFC4104303.1"/>
    <property type="molecule type" value="Genomic_DNA"/>
</dbReference>
<evidence type="ECO:0000256" key="1">
    <source>
        <dbReference type="SAM" id="SignalP"/>
    </source>
</evidence>
<organism evidence="2 3">
    <name type="scientific">Paenibacillus xanthanilyticus</name>
    <dbReference type="NCBI Taxonomy" id="1783531"/>
    <lineage>
        <taxon>Bacteria</taxon>
        <taxon>Bacillati</taxon>
        <taxon>Bacillota</taxon>
        <taxon>Bacilli</taxon>
        <taxon>Bacillales</taxon>
        <taxon>Paenibacillaceae</taxon>
        <taxon>Paenibacillus</taxon>
    </lineage>
</organism>
<proteinExistence type="predicted"/>
<dbReference type="PROSITE" id="PS51257">
    <property type="entry name" value="PROKAR_LIPOPROTEIN"/>
    <property type="match status" value="1"/>
</dbReference>
<reference evidence="3" key="1">
    <citation type="journal article" date="2019" name="Int. J. Syst. Evol. Microbiol.">
        <title>The Global Catalogue of Microorganisms (GCM) 10K type strain sequencing project: providing services to taxonomists for standard genome sequencing and annotation.</title>
        <authorList>
            <consortium name="The Broad Institute Genomics Platform"/>
            <consortium name="The Broad Institute Genome Sequencing Center for Infectious Disease"/>
            <person name="Wu L."/>
            <person name="Ma J."/>
        </authorList>
    </citation>
    <scope>NUCLEOTIDE SEQUENCE [LARGE SCALE GENOMIC DNA]</scope>
    <source>
        <strain evidence="3">IBRC-M 10987</strain>
    </source>
</reference>